<keyword evidence="4" id="KW-1185">Reference proteome</keyword>
<comment type="similarity">
    <text evidence="1">Belongs to the transglycosylase Slt family.</text>
</comment>
<accession>A0A1E5G133</accession>
<dbReference type="PROSITE" id="PS00922">
    <property type="entry name" value="TRANSGLYCOSYLASE"/>
    <property type="match status" value="1"/>
</dbReference>
<dbReference type="Pfam" id="PF01464">
    <property type="entry name" value="SLT"/>
    <property type="match status" value="1"/>
</dbReference>
<organism evidence="3 4">
    <name type="scientific">Desulfuribacillus alkaliarsenatis</name>
    <dbReference type="NCBI Taxonomy" id="766136"/>
    <lineage>
        <taxon>Bacteria</taxon>
        <taxon>Bacillati</taxon>
        <taxon>Bacillota</taxon>
        <taxon>Desulfuribacillia</taxon>
        <taxon>Desulfuribacillales</taxon>
        <taxon>Desulfuribacillaceae</taxon>
        <taxon>Desulfuribacillus</taxon>
    </lineage>
</organism>
<evidence type="ECO:0000313" key="3">
    <source>
        <dbReference type="EMBL" id="OEF96158.1"/>
    </source>
</evidence>
<sequence length="208" mass="23154">MTIAVSLILSCFVTVSFFTYKTYANNVDAFVENELAFSPININTIVSSATLTNDTIIIISNPVSQFDHSNMDLPTTYDSYIEEAANRYNVSVELIKSVIKHESNFNPNAVSRVGAEGLMQLMPNTANGLGVQNSFDPKENINGGTRYLRYMLDRYDGDIVLALAAYNAGPGNVDKFSGVPPFRETENYIDKVLSTYHQLNSRYVNLTY</sequence>
<dbReference type="PANTHER" id="PTHR37423:SF2">
    <property type="entry name" value="MEMBRANE-BOUND LYTIC MUREIN TRANSGLYCOSYLASE C"/>
    <property type="match status" value="1"/>
</dbReference>
<evidence type="ECO:0000313" key="4">
    <source>
        <dbReference type="Proteomes" id="UP000094296"/>
    </source>
</evidence>
<gene>
    <name evidence="3" type="ORF">BHF68_10150</name>
</gene>
<dbReference type="SUPFAM" id="SSF53955">
    <property type="entry name" value="Lysozyme-like"/>
    <property type="match status" value="1"/>
</dbReference>
<dbReference type="AlphaFoldDB" id="A0A1E5G133"/>
<dbReference type="Gene3D" id="1.10.530.10">
    <property type="match status" value="1"/>
</dbReference>
<protein>
    <recommendedName>
        <fullName evidence="2">Transglycosylase SLT domain-containing protein</fullName>
    </recommendedName>
</protein>
<proteinExistence type="inferred from homology"/>
<dbReference type="Proteomes" id="UP000094296">
    <property type="component" value="Unassembled WGS sequence"/>
</dbReference>
<dbReference type="EMBL" id="MIJE01000033">
    <property type="protein sequence ID" value="OEF96158.1"/>
    <property type="molecule type" value="Genomic_DNA"/>
</dbReference>
<dbReference type="CDD" id="cd00254">
    <property type="entry name" value="LT-like"/>
    <property type="match status" value="1"/>
</dbReference>
<evidence type="ECO:0000259" key="2">
    <source>
        <dbReference type="Pfam" id="PF01464"/>
    </source>
</evidence>
<dbReference type="PANTHER" id="PTHR37423">
    <property type="entry name" value="SOLUBLE LYTIC MUREIN TRANSGLYCOSYLASE-RELATED"/>
    <property type="match status" value="1"/>
</dbReference>
<reference evidence="3 4" key="1">
    <citation type="submission" date="2016-09" db="EMBL/GenBank/DDBJ databases">
        <title>Draft genome sequence for the type strain of Desulfuribacillus alkaliarsenatis AHT28, an obligately anaerobic, sulfidogenic bacterium isolated from Russian soda lake sediments.</title>
        <authorList>
            <person name="Abin C.A."/>
            <person name="Hollibaugh J.T."/>
        </authorList>
    </citation>
    <scope>NUCLEOTIDE SEQUENCE [LARGE SCALE GENOMIC DNA]</scope>
    <source>
        <strain evidence="3 4">AHT28</strain>
    </source>
</reference>
<evidence type="ECO:0000256" key="1">
    <source>
        <dbReference type="ARBA" id="ARBA00007734"/>
    </source>
</evidence>
<dbReference type="InterPro" id="IPR008258">
    <property type="entry name" value="Transglycosylase_SLT_dom_1"/>
</dbReference>
<dbReference type="GO" id="GO:0016020">
    <property type="term" value="C:membrane"/>
    <property type="evidence" value="ECO:0007669"/>
    <property type="project" value="InterPro"/>
</dbReference>
<dbReference type="STRING" id="766136.BHF68_10150"/>
<dbReference type="InterPro" id="IPR000189">
    <property type="entry name" value="Transglyc_AS"/>
</dbReference>
<dbReference type="GO" id="GO:0000270">
    <property type="term" value="P:peptidoglycan metabolic process"/>
    <property type="evidence" value="ECO:0007669"/>
    <property type="project" value="InterPro"/>
</dbReference>
<comment type="caution">
    <text evidence="3">The sequence shown here is derived from an EMBL/GenBank/DDBJ whole genome shotgun (WGS) entry which is preliminary data.</text>
</comment>
<dbReference type="InterPro" id="IPR023346">
    <property type="entry name" value="Lysozyme-like_dom_sf"/>
</dbReference>
<feature type="domain" description="Transglycosylase SLT" evidence="2">
    <location>
        <begin position="80"/>
        <end position="184"/>
    </location>
</feature>
<name>A0A1E5G133_9FIRM</name>
<dbReference type="GO" id="GO:0008933">
    <property type="term" value="F:peptidoglycan lytic transglycosylase activity"/>
    <property type="evidence" value="ECO:0007669"/>
    <property type="project" value="InterPro"/>
</dbReference>